<evidence type="ECO:0000259" key="4">
    <source>
        <dbReference type="Pfam" id="PF22124"/>
    </source>
</evidence>
<keyword evidence="1" id="KW-0732">Signal</keyword>
<evidence type="ECO:0000259" key="3">
    <source>
        <dbReference type="Pfam" id="PF21307"/>
    </source>
</evidence>
<evidence type="ECO:0000256" key="1">
    <source>
        <dbReference type="SAM" id="SignalP"/>
    </source>
</evidence>
<dbReference type="OrthoDB" id="9802600at2"/>
<keyword evidence="5" id="KW-0378">Hydrolase</keyword>
<feature type="chain" id="PRO_5003259930" evidence="1">
    <location>
        <begin position="24"/>
        <end position="938"/>
    </location>
</feature>
<dbReference type="PANTHER" id="PTHR31084">
    <property type="entry name" value="ALPHA-L-FUCOSIDASE 2"/>
    <property type="match status" value="1"/>
</dbReference>
<feature type="domain" description="Glycosyl hydrolase family 95 catalytic" evidence="4">
    <location>
        <begin position="459"/>
        <end position="854"/>
    </location>
</feature>
<reference evidence="6" key="2">
    <citation type="submission" date="2011-02" db="EMBL/GenBank/DDBJ databases">
        <title>The complete genome of Pedobacter saltans DSM 12145.</title>
        <authorList>
            <consortium name="US DOE Joint Genome Institute (JGI-PGF)"/>
            <person name="Lucas S."/>
            <person name="Copeland A."/>
            <person name="Lapidus A."/>
            <person name="Bruce D."/>
            <person name="Goodwin L."/>
            <person name="Pitluck S."/>
            <person name="Kyrpides N."/>
            <person name="Mavromatis K."/>
            <person name="Pagani I."/>
            <person name="Ivanova N."/>
            <person name="Ovchinnikova G."/>
            <person name="Lu M."/>
            <person name="Detter J.C."/>
            <person name="Han C."/>
            <person name="Land M."/>
            <person name="Hauser L."/>
            <person name="Markowitz V."/>
            <person name="Cheng J.-F."/>
            <person name="Hugenholtz P."/>
            <person name="Woyke T."/>
            <person name="Wu D."/>
            <person name="Tindall B."/>
            <person name="Pomrenke H.G."/>
            <person name="Brambilla E."/>
            <person name="Klenk H.-P."/>
            <person name="Eisen J.A."/>
        </authorList>
    </citation>
    <scope>NUCLEOTIDE SEQUENCE [LARGE SCALE GENOMIC DNA]</scope>
    <source>
        <strain evidence="6">ATCC 51119 / DSM 12145 / JCM 21818 / LMG 10337 / NBRC 100064 / NCIMB 13643</strain>
    </source>
</reference>
<evidence type="ECO:0000313" key="5">
    <source>
        <dbReference type="EMBL" id="ADY50882.1"/>
    </source>
</evidence>
<dbReference type="Gene3D" id="2.60.120.260">
    <property type="entry name" value="Galactose-binding domain-like"/>
    <property type="match status" value="1"/>
</dbReference>
<reference evidence="5 6" key="1">
    <citation type="journal article" date="2011" name="Stand. Genomic Sci.">
        <title>Complete genome sequence of the gliding, heparinolytic Pedobacter saltans type strain (113).</title>
        <authorList>
            <person name="Liolios K."/>
            <person name="Sikorski J."/>
            <person name="Lu M."/>
            <person name="Nolan M."/>
            <person name="Lapidus A."/>
            <person name="Lucas S."/>
            <person name="Hammon N."/>
            <person name="Deshpande S."/>
            <person name="Cheng J.F."/>
            <person name="Tapia R."/>
            <person name="Han C."/>
            <person name="Goodwin L."/>
            <person name="Pitluck S."/>
            <person name="Huntemann M."/>
            <person name="Ivanova N."/>
            <person name="Pagani I."/>
            <person name="Mavromatis K."/>
            <person name="Ovchinikova G."/>
            <person name="Pati A."/>
            <person name="Chen A."/>
            <person name="Palaniappan K."/>
            <person name="Land M."/>
            <person name="Hauser L."/>
            <person name="Brambilla E.M."/>
            <person name="Kotsyurbenko O."/>
            <person name="Rohde M."/>
            <person name="Tindall B.J."/>
            <person name="Abt B."/>
            <person name="Goker M."/>
            <person name="Detter J.C."/>
            <person name="Woyke T."/>
            <person name="Bristow J."/>
            <person name="Eisen J.A."/>
            <person name="Markowitz V."/>
            <person name="Hugenholtz P."/>
            <person name="Klenk H.P."/>
            <person name="Kyrpides N.C."/>
        </authorList>
    </citation>
    <scope>NUCLEOTIDE SEQUENCE [LARGE SCALE GENOMIC DNA]</scope>
    <source>
        <strain evidence="6">ATCC 51119 / DSM 12145 / JCM 21818 / LMG 10337 / NBRC 100064 / NCIMB 13643</strain>
    </source>
</reference>
<evidence type="ECO:0000259" key="2">
    <source>
        <dbReference type="Pfam" id="PF14498"/>
    </source>
</evidence>
<keyword evidence="5" id="KW-0326">Glycosidase</keyword>
<feature type="domain" description="Alpha fucosidase A-like C-terminal" evidence="3">
    <location>
        <begin position="856"/>
        <end position="923"/>
    </location>
</feature>
<organism evidence="5 6">
    <name type="scientific">Pseudopedobacter saltans (strain ATCC 51119 / DSM 12145 / JCM 21818 / CCUG 39354 / LMG 10337 / NBRC 100064 / NCIMB 13643)</name>
    <name type="common">Pedobacter saltans</name>
    <dbReference type="NCBI Taxonomy" id="762903"/>
    <lineage>
        <taxon>Bacteria</taxon>
        <taxon>Pseudomonadati</taxon>
        <taxon>Bacteroidota</taxon>
        <taxon>Sphingobacteriia</taxon>
        <taxon>Sphingobacteriales</taxon>
        <taxon>Sphingobacteriaceae</taxon>
        <taxon>Pseudopedobacter</taxon>
    </lineage>
</organism>
<dbReference type="Proteomes" id="UP000000310">
    <property type="component" value="Chromosome"/>
</dbReference>
<dbReference type="InterPro" id="IPR049053">
    <property type="entry name" value="AFCA-like_C"/>
</dbReference>
<dbReference type="HOGENOM" id="CLU_004617_2_2_10"/>
<dbReference type="GO" id="GO:0005975">
    <property type="term" value="P:carbohydrate metabolic process"/>
    <property type="evidence" value="ECO:0007669"/>
    <property type="project" value="InterPro"/>
</dbReference>
<dbReference type="eggNOG" id="COG3250">
    <property type="taxonomic scope" value="Bacteria"/>
</dbReference>
<dbReference type="PANTHER" id="PTHR31084:SF0">
    <property type="entry name" value="ALPHA-L-FUCOSIDASE 2"/>
    <property type="match status" value="1"/>
</dbReference>
<protein>
    <submittedName>
        <fullName evidence="5">Alpha-L-fucosidase</fullName>
        <ecNumber evidence="5">3.2.1.51</ecNumber>
    </submittedName>
</protein>
<dbReference type="AlphaFoldDB" id="F0S4C5"/>
<dbReference type="EMBL" id="CP002545">
    <property type="protein sequence ID" value="ADY50882.1"/>
    <property type="molecule type" value="Genomic_DNA"/>
</dbReference>
<dbReference type="Gene3D" id="1.50.10.10">
    <property type="match status" value="1"/>
</dbReference>
<dbReference type="InterPro" id="IPR008928">
    <property type="entry name" value="6-hairpin_glycosidase_sf"/>
</dbReference>
<dbReference type="Pfam" id="PF14498">
    <property type="entry name" value="Glyco_hyd_65N_2"/>
    <property type="match status" value="2"/>
</dbReference>
<dbReference type="Pfam" id="PF21307">
    <property type="entry name" value="Glyco_hydro_95_C"/>
    <property type="match status" value="1"/>
</dbReference>
<dbReference type="Gene3D" id="2.70.98.50">
    <property type="entry name" value="putative glycoside hydrolase family protein from bacillus halodurans"/>
    <property type="match status" value="1"/>
</dbReference>
<dbReference type="GO" id="GO:0004560">
    <property type="term" value="F:alpha-L-fucosidase activity"/>
    <property type="evidence" value="ECO:0007669"/>
    <property type="project" value="UniProtKB-EC"/>
</dbReference>
<keyword evidence="6" id="KW-1185">Reference proteome</keyword>
<feature type="domain" description="Glycosyl hydrolase family 95 N-terminal" evidence="2">
    <location>
        <begin position="30"/>
        <end position="113"/>
    </location>
</feature>
<dbReference type="InterPro" id="IPR054363">
    <property type="entry name" value="GH95_cat"/>
</dbReference>
<dbReference type="Pfam" id="PF22124">
    <property type="entry name" value="Glyco_hydro_95_cat"/>
    <property type="match status" value="1"/>
</dbReference>
<dbReference type="InterPro" id="IPR012341">
    <property type="entry name" value="6hp_glycosidase-like_sf"/>
</dbReference>
<dbReference type="SUPFAM" id="SSF48208">
    <property type="entry name" value="Six-hairpin glycosidases"/>
    <property type="match status" value="1"/>
</dbReference>
<dbReference type="InterPro" id="IPR008979">
    <property type="entry name" value="Galactose-bd-like_sf"/>
</dbReference>
<dbReference type="KEGG" id="psn:Pedsa_0298"/>
<proteinExistence type="predicted"/>
<feature type="signal peptide" evidence="1">
    <location>
        <begin position="1"/>
        <end position="23"/>
    </location>
</feature>
<evidence type="ECO:0000313" key="6">
    <source>
        <dbReference type="Proteomes" id="UP000000310"/>
    </source>
</evidence>
<dbReference type="InterPro" id="IPR027414">
    <property type="entry name" value="GH95_N_dom"/>
</dbReference>
<dbReference type="STRING" id="762903.Pedsa_0298"/>
<dbReference type="RefSeq" id="WP_013631385.1">
    <property type="nucleotide sequence ID" value="NC_015177.1"/>
</dbReference>
<feature type="domain" description="Glycosyl hydrolase family 95 N-terminal" evidence="2">
    <location>
        <begin position="291"/>
        <end position="435"/>
    </location>
</feature>
<dbReference type="EC" id="3.2.1.51" evidence="5"/>
<gene>
    <name evidence="5" type="ordered locus">Pedsa_0298</name>
</gene>
<name>F0S4C5_PSESL</name>
<accession>F0S4C5</accession>
<sequence>MNKTALKAILICLGLGSTFVSQAQQSKNVLWYKQPAKEWTEALPIGNGKIGAMIFGGVAQDRIQFNEETLWTGSPRNYNKPDAYKYLPQIRTLLQQGKQREAEALAMQEFMGLKSEAGDKEAWLKEIEKTRLNPKGPAAASFNDKAWKGFYVPTYEGWETLGLEGLDGALWFRTQFTLPANWKGQDLILDLNKIRQVDYTYINGHLVGHSEGDDVKRNYTIPAKYLKPGKNMVAVQVINFIDKGGISGYKDTTQHIGVFPKGKSVKEGISLNGNWKYWVQDDNPPAPAVYQASYQPFGDIYLNFKHQEYTNYKRELDLNSALAKTSYSHKGTNYTRTYFVNAPQNTLVIHLEANQPKNVTFTASFDSPHSQKSIRKIDDRTIALDVKVKYGALFGESILHLKNKNGKISVKNNQLVVEGADEATLMLFAATNFVNFHDVSGKPSVKNQQTLASAKNLDYQTLKQNHLQDYTSLYNRFSLSFGGNSREDLPTDERIREFSKTANDPALLALYAQYGRYLLISSSRANTQPANLQGIWNHLLAPSWGSKYTTNINVEMNYWLSEMLNLSDLHQPLFGMIEDLSKSGAETAKNYYNLPGWVLHHNTDIWRGAAPINNSNHGIWPTGGAWLTTHLLEHYAFTKDQAFLKKYYPIIKNSVLFYKDFLVVDPISGCLISTPSNSPEHGGLVAGPTMDHQIIRALFDGFVNVSAALGLDEDLRKEIQTKKQQILPNKIGKYGQLQEWMVDVDDRNDKHRHVSHLWALHPGNEINWETTPDLLEATKQTLKFRGDDGTGWSLAWKINFWARLRDGEHTYKMMQMLLAPAGKSGGSYPNLFDAHPPFQIDGNFGGAAGIAEMLVQSHTSFIEILPALPRALQTGEVKGLKARGGFELDFSWSKGKLQKLTVKSLAGGNCRLKVGTLEKDFKTEKGKVYTFDGGLQKL</sequence>
<dbReference type="SUPFAM" id="SSF49785">
    <property type="entry name" value="Galactose-binding domain-like"/>
    <property type="match status" value="1"/>
</dbReference>